<dbReference type="GeneID" id="20964538"/>
<protein>
    <submittedName>
        <fullName evidence="1">Uncharacterized protein</fullName>
    </submittedName>
</protein>
<organism evidence="1 2">
    <name type="scientific">Stygiolobus rod-shaped virus</name>
    <dbReference type="NCBI Taxonomy" id="537009"/>
    <lineage>
        <taxon>Viruses</taxon>
        <taxon>Adnaviria</taxon>
        <taxon>Zilligvirae</taxon>
        <taxon>Taleaviricota</taxon>
        <taxon>Tokiviricetes</taxon>
        <taxon>Ligamenvirales</taxon>
        <taxon>Rudiviridae</taxon>
        <taxon>Azorudivirus</taxon>
        <taxon>Azorudivirus furnasense</taxon>
        <taxon>Azorudivirus SRV</taxon>
    </lineage>
</organism>
<proteinExistence type="predicted"/>
<reference evidence="1 2" key="1">
    <citation type="journal article" date="2008" name="J. Bacteriol.">
        <title>SRV, a new viral isolate from Stygiolobus and general properties of the crenarchaeal rudiviruses and their virus-host interactions.</title>
        <authorList>
            <person name="Vestergaard G."/>
            <person name="Shah S.A."/>
            <person name="Bize A."/>
            <person name="Reitberger W."/>
            <person name="Reuter M."/>
            <person name="Phan H."/>
            <person name="Briegel A."/>
            <person name="Rachel R."/>
            <person name="Garrett R.A."/>
            <person name="Prangishvili D."/>
        </authorList>
    </citation>
    <scope>NUCLEOTIDE SEQUENCE [LARGE SCALE GENOMIC DNA]</scope>
</reference>
<dbReference type="Proteomes" id="UP000203343">
    <property type="component" value="Segment"/>
</dbReference>
<accession>B6EFD1</accession>
<dbReference type="RefSeq" id="YP_009094250.1">
    <property type="nucleotide sequence ID" value="NC_025375.1"/>
</dbReference>
<dbReference type="KEGG" id="vg:20964538"/>
<sequence>MSEQKSTSKSEKNKTTELTAKLYLALDDLAFSLATEENETVRQSDIFKKAVEVIKIVREMRKNSVSS</sequence>
<evidence type="ECO:0000313" key="2">
    <source>
        <dbReference type="Proteomes" id="UP000203343"/>
    </source>
</evidence>
<keyword evidence="2" id="KW-1185">Reference proteome</keyword>
<name>B6EFD1_9VIRU</name>
<dbReference type="EMBL" id="FM164764">
    <property type="protein sequence ID" value="CAQ58466.1"/>
    <property type="molecule type" value="Genomic_DNA"/>
</dbReference>
<evidence type="ECO:0000313" key="1">
    <source>
        <dbReference type="EMBL" id="CAQ58466.1"/>
    </source>
</evidence>